<dbReference type="RefSeq" id="WP_259829892.1">
    <property type="nucleotide sequence ID" value="NZ_JANZQH010000006.1"/>
</dbReference>
<comment type="caution">
    <text evidence="1">The sequence shown here is derived from an EMBL/GenBank/DDBJ whole genome shotgun (WGS) entry which is preliminary data.</text>
</comment>
<gene>
    <name evidence="1" type="ORF">NZD88_13680</name>
</gene>
<keyword evidence="2" id="KW-1185">Reference proteome</keyword>
<reference evidence="1" key="1">
    <citation type="submission" date="2022-08" db="EMBL/GenBank/DDBJ databases">
        <title>Chryseobacterium antibioticum,isolated from the rhizosphere soil of Pyrola in Tibet.</title>
        <authorList>
            <person name="Kan Y."/>
        </authorList>
    </citation>
    <scope>NUCLEOTIDE SEQUENCE</scope>
    <source>
        <strain evidence="1">Pc2-12</strain>
    </source>
</reference>
<dbReference type="EMBL" id="JANZQH010000006">
    <property type="protein sequence ID" value="MCT2408596.1"/>
    <property type="molecule type" value="Genomic_DNA"/>
</dbReference>
<name>A0ABT2IIW3_9FLAO</name>
<evidence type="ECO:0000313" key="2">
    <source>
        <dbReference type="Proteomes" id="UP001142057"/>
    </source>
</evidence>
<dbReference type="Proteomes" id="UP001142057">
    <property type="component" value="Unassembled WGS sequence"/>
</dbReference>
<accession>A0ABT2IIW3</accession>
<proteinExistence type="predicted"/>
<sequence length="275" mass="32570">MTGNRFYDKLHGWLLPIDEHERDILPVSSYHYYSPSPFQKVMLDYLAWNGVDKKGNVTNKKVYPTLAEIQENRTALRECGFANGEYIEKLIVSEFLEMKVNIPDLNPVMFANFYEEQYHNIKLARFATLGAQKSNKITKEYYDTTRGFLIEIQDYLEALDLRTRIECNFTECENWNNFSRVEEFVTPFAKIALKCDTLGRFSFNYFINPHLKELVGESLGDAVEKHFDELGNFEMKDFVKMIPLERRYDRYFEELLRFTKIYPHYKAVITDKNSL</sequence>
<evidence type="ECO:0000313" key="1">
    <source>
        <dbReference type="EMBL" id="MCT2408596.1"/>
    </source>
</evidence>
<protein>
    <submittedName>
        <fullName evidence="1">Uncharacterized protein</fullName>
    </submittedName>
</protein>
<organism evidence="1 2">
    <name type="scientific">Chryseobacterium pyrolae</name>
    <dbReference type="NCBI Taxonomy" id="2987481"/>
    <lineage>
        <taxon>Bacteria</taxon>
        <taxon>Pseudomonadati</taxon>
        <taxon>Bacteroidota</taxon>
        <taxon>Flavobacteriia</taxon>
        <taxon>Flavobacteriales</taxon>
        <taxon>Weeksellaceae</taxon>
        <taxon>Chryseobacterium group</taxon>
        <taxon>Chryseobacterium</taxon>
    </lineage>
</organism>